<dbReference type="Pfam" id="PF00486">
    <property type="entry name" value="Trans_reg_C"/>
    <property type="match status" value="1"/>
</dbReference>
<evidence type="ECO:0000256" key="4">
    <source>
        <dbReference type="ARBA" id="ARBA00023163"/>
    </source>
</evidence>
<feature type="repeat" description="TPR" evidence="5">
    <location>
        <begin position="843"/>
        <end position="876"/>
    </location>
</feature>
<evidence type="ECO:0000313" key="8">
    <source>
        <dbReference type="EMBL" id="GIH03851.1"/>
    </source>
</evidence>
<proteinExistence type="inferred from homology"/>
<evidence type="ECO:0000313" key="9">
    <source>
        <dbReference type="Proteomes" id="UP000612899"/>
    </source>
</evidence>
<keyword evidence="9" id="KW-1185">Reference proteome</keyword>
<dbReference type="EMBL" id="BONY01000009">
    <property type="protein sequence ID" value="GIH03851.1"/>
    <property type="molecule type" value="Genomic_DNA"/>
</dbReference>
<dbReference type="InterPro" id="IPR019734">
    <property type="entry name" value="TPR_rpt"/>
</dbReference>
<dbReference type="CDD" id="cd15831">
    <property type="entry name" value="BTAD"/>
    <property type="match status" value="1"/>
</dbReference>
<name>A0A8J3VF29_9ACTN</name>
<accession>A0A8J3VF29</accession>
<keyword evidence="3 6" id="KW-0238">DNA-binding</keyword>
<dbReference type="AlphaFoldDB" id="A0A8J3VF29"/>
<evidence type="ECO:0000256" key="6">
    <source>
        <dbReference type="PROSITE-ProRule" id="PRU01091"/>
    </source>
</evidence>
<dbReference type="GO" id="GO:0006355">
    <property type="term" value="P:regulation of DNA-templated transcription"/>
    <property type="evidence" value="ECO:0007669"/>
    <property type="project" value="InterPro"/>
</dbReference>
<gene>
    <name evidence="8" type="ORF">Rhe02_19180</name>
</gene>
<keyword evidence="5" id="KW-0802">TPR repeat</keyword>
<dbReference type="FunFam" id="1.25.40.10:FF:000222">
    <property type="entry name" value="SARP family transcriptional regulator"/>
    <property type="match status" value="1"/>
</dbReference>
<sequence length="1011" mass="110072">MTEFRLLGSVEVIHADSVLALGGPRHRRLLATLLLQAGRVVPSGTLIEALWEDAPPRKARAVLQVRISELRAALRATGSQLLAREGGYELRVDSEDVDAWRFERLASAGAAALAAGDAVAARAELEAALALWRGPMLAEFAGEPFARSDTARLEELRWQAIHHRIAADLDLGHHAEIIAELEKLVVEQPLREQFRGQLMLALYRSGRQGEALEAFQAARNHLADQLGVDPGAELQALHHAMLTADPGLNPPIRSHVPAQLPADVTAFTGRAKELSWLDSLVAGSPSTVVISAVSGTAGVGKTALALRWAHRIRHRFPDGQLYADLRGYDPDLPVPPGEALARFLRALGIPERAIPVDVQERAALYRTALDGRRMLVVLDNASSASQIHELLPGTKSCMALITSRDSLSGLVARHGAHRLDLGLLTAQDAVVLLRRLIGARVDAEPQAAQELANLSARLPLALRITAELAAERAGSSLADIAAELNDHQRRWELLDAGGDDRTALRAVFSWSYQRLPAPAARLFSLLGLHPGAEFSIDAVAALAGIPAGAVRPVLETLARAHLVERTGPDRFGMHDLLRGYARHLFDAEAGEPELHLPLDRLFAHYLGMTATGDQAWLDAECANLIAVVACAAAHGWQDYATRMAVDLWPHLDAAGHYAQALAIHEHALRAARQQGDAASEHQILCNLGHVHMRLGRYPQAEAHLQRAAKVGRALGANGDAVQAAVMALWGLTRMWQGHYAEAEQRLRRGHTLSRAAGDRAMEAKALAGLGHVYMRQCRYEAAADKLRQAQAMHRECGDSLSEARALGNLAQICLRQHRLDSAAEHLERALDLFRKAGHRRDEAAAINALGEIYLRQGQHDRALQHHRQALATYRELGDRGNEGIALHGIGDAHLRRGEHEAAGLALRQALAVFHQVGDRPREVLARNTLGETLRDIGDLHAARAQHTLALSQANDVGDLFEQGRAHAGLADIGRRWQDTESARHHYQQALARYSELGLPEADELRDQLAKL</sequence>
<dbReference type="Pfam" id="PF13374">
    <property type="entry name" value="TPR_10"/>
    <property type="match status" value="1"/>
</dbReference>
<dbReference type="SUPFAM" id="SSF48452">
    <property type="entry name" value="TPR-like"/>
    <property type="match status" value="4"/>
</dbReference>
<dbReference type="Gene3D" id="1.25.40.10">
    <property type="entry name" value="Tetratricopeptide repeat domain"/>
    <property type="match status" value="3"/>
</dbReference>
<dbReference type="Pfam" id="PF13424">
    <property type="entry name" value="TPR_12"/>
    <property type="match status" value="2"/>
</dbReference>
<dbReference type="RefSeq" id="WP_203907745.1">
    <property type="nucleotide sequence ID" value="NZ_BONY01000009.1"/>
</dbReference>
<dbReference type="PROSITE" id="PS50005">
    <property type="entry name" value="TPR"/>
    <property type="match status" value="1"/>
</dbReference>
<dbReference type="PANTHER" id="PTHR35807:SF1">
    <property type="entry name" value="TRANSCRIPTIONAL REGULATOR REDD"/>
    <property type="match status" value="1"/>
</dbReference>
<feature type="domain" description="OmpR/PhoB-type" evidence="7">
    <location>
        <begin position="1"/>
        <end position="92"/>
    </location>
</feature>
<dbReference type="SMART" id="SM01043">
    <property type="entry name" value="BTAD"/>
    <property type="match status" value="1"/>
</dbReference>
<dbReference type="Gene3D" id="1.10.10.10">
    <property type="entry name" value="Winged helix-like DNA-binding domain superfamily/Winged helix DNA-binding domain"/>
    <property type="match status" value="1"/>
</dbReference>
<dbReference type="InterPro" id="IPR027417">
    <property type="entry name" value="P-loop_NTPase"/>
</dbReference>
<dbReference type="InterPro" id="IPR051677">
    <property type="entry name" value="AfsR-DnrI-RedD_regulator"/>
</dbReference>
<evidence type="ECO:0000256" key="2">
    <source>
        <dbReference type="ARBA" id="ARBA00023015"/>
    </source>
</evidence>
<evidence type="ECO:0000256" key="1">
    <source>
        <dbReference type="ARBA" id="ARBA00005820"/>
    </source>
</evidence>
<dbReference type="InterPro" id="IPR005158">
    <property type="entry name" value="BTAD"/>
</dbReference>
<dbReference type="Pfam" id="PF03704">
    <property type="entry name" value="BTAD"/>
    <property type="match status" value="1"/>
</dbReference>
<comment type="caution">
    <text evidence="8">The sequence shown here is derived from an EMBL/GenBank/DDBJ whole genome shotgun (WGS) entry which is preliminary data.</text>
</comment>
<evidence type="ECO:0000256" key="3">
    <source>
        <dbReference type="ARBA" id="ARBA00023125"/>
    </source>
</evidence>
<evidence type="ECO:0000259" key="7">
    <source>
        <dbReference type="PROSITE" id="PS51755"/>
    </source>
</evidence>
<comment type="similarity">
    <text evidence="1">Belongs to the AfsR/DnrI/RedD regulatory family.</text>
</comment>
<reference evidence="8" key="1">
    <citation type="submission" date="2021-01" db="EMBL/GenBank/DDBJ databases">
        <title>Whole genome shotgun sequence of Rhizocola hellebori NBRC 109834.</title>
        <authorList>
            <person name="Komaki H."/>
            <person name="Tamura T."/>
        </authorList>
    </citation>
    <scope>NUCLEOTIDE SEQUENCE</scope>
    <source>
        <strain evidence="8">NBRC 109834</strain>
    </source>
</reference>
<dbReference type="InterPro" id="IPR016032">
    <property type="entry name" value="Sig_transdc_resp-reg_C-effctor"/>
</dbReference>
<dbReference type="GO" id="GO:0000160">
    <property type="term" value="P:phosphorelay signal transduction system"/>
    <property type="evidence" value="ECO:0007669"/>
    <property type="project" value="InterPro"/>
</dbReference>
<dbReference type="InterPro" id="IPR011990">
    <property type="entry name" value="TPR-like_helical_dom_sf"/>
</dbReference>
<dbReference type="SUPFAM" id="SSF52540">
    <property type="entry name" value="P-loop containing nucleoside triphosphate hydrolases"/>
    <property type="match status" value="1"/>
</dbReference>
<evidence type="ECO:0000256" key="5">
    <source>
        <dbReference type="PROSITE-ProRule" id="PRU00339"/>
    </source>
</evidence>
<dbReference type="SUPFAM" id="SSF46894">
    <property type="entry name" value="C-terminal effector domain of the bipartite response regulators"/>
    <property type="match status" value="1"/>
</dbReference>
<feature type="DNA-binding region" description="OmpR/PhoB-type" evidence="6">
    <location>
        <begin position="1"/>
        <end position="92"/>
    </location>
</feature>
<dbReference type="GO" id="GO:0003677">
    <property type="term" value="F:DNA binding"/>
    <property type="evidence" value="ECO:0007669"/>
    <property type="project" value="UniProtKB-UniRule"/>
</dbReference>
<keyword evidence="4" id="KW-0804">Transcription</keyword>
<dbReference type="SMART" id="SM00028">
    <property type="entry name" value="TPR"/>
    <property type="match status" value="8"/>
</dbReference>
<dbReference type="PANTHER" id="PTHR35807">
    <property type="entry name" value="TRANSCRIPTIONAL REGULATOR REDD-RELATED"/>
    <property type="match status" value="1"/>
</dbReference>
<protein>
    <submittedName>
        <fullName evidence="8">XRE family transcriptional regulator</fullName>
    </submittedName>
</protein>
<organism evidence="8 9">
    <name type="scientific">Rhizocola hellebori</name>
    <dbReference type="NCBI Taxonomy" id="1392758"/>
    <lineage>
        <taxon>Bacteria</taxon>
        <taxon>Bacillati</taxon>
        <taxon>Actinomycetota</taxon>
        <taxon>Actinomycetes</taxon>
        <taxon>Micromonosporales</taxon>
        <taxon>Micromonosporaceae</taxon>
        <taxon>Rhizocola</taxon>
    </lineage>
</organism>
<dbReference type="PRINTS" id="PR00364">
    <property type="entry name" value="DISEASERSIST"/>
</dbReference>
<dbReference type="InterPro" id="IPR036388">
    <property type="entry name" value="WH-like_DNA-bd_sf"/>
</dbReference>
<dbReference type="Proteomes" id="UP000612899">
    <property type="component" value="Unassembled WGS sequence"/>
</dbReference>
<dbReference type="InterPro" id="IPR001867">
    <property type="entry name" value="OmpR/PhoB-type_DNA-bd"/>
</dbReference>
<dbReference type="SMART" id="SM00862">
    <property type="entry name" value="Trans_reg_C"/>
    <property type="match status" value="1"/>
</dbReference>
<dbReference type="PROSITE" id="PS51755">
    <property type="entry name" value="OMPR_PHOB"/>
    <property type="match status" value="1"/>
</dbReference>
<keyword evidence="2" id="KW-0805">Transcription regulation</keyword>